<comment type="caution">
    <text evidence="1">The sequence shown here is derived from an EMBL/GenBank/DDBJ whole genome shotgun (WGS) entry which is preliminary data.</text>
</comment>
<reference evidence="1" key="1">
    <citation type="journal article" date="2020" name="Stud. Mycol.">
        <title>101 Dothideomycetes genomes: a test case for predicting lifestyles and emergence of pathogens.</title>
        <authorList>
            <person name="Haridas S."/>
            <person name="Albert R."/>
            <person name="Binder M."/>
            <person name="Bloem J."/>
            <person name="Labutti K."/>
            <person name="Salamov A."/>
            <person name="Andreopoulos B."/>
            <person name="Baker S."/>
            <person name="Barry K."/>
            <person name="Bills G."/>
            <person name="Bluhm B."/>
            <person name="Cannon C."/>
            <person name="Castanera R."/>
            <person name="Culley D."/>
            <person name="Daum C."/>
            <person name="Ezra D."/>
            <person name="Gonzalez J."/>
            <person name="Henrissat B."/>
            <person name="Kuo A."/>
            <person name="Liang C."/>
            <person name="Lipzen A."/>
            <person name="Lutzoni F."/>
            <person name="Magnuson J."/>
            <person name="Mondo S."/>
            <person name="Nolan M."/>
            <person name="Ohm R."/>
            <person name="Pangilinan J."/>
            <person name="Park H.-J."/>
            <person name="Ramirez L."/>
            <person name="Alfaro M."/>
            <person name="Sun H."/>
            <person name="Tritt A."/>
            <person name="Yoshinaga Y."/>
            <person name="Zwiers L.-H."/>
            <person name="Turgeon B."/>
            <person name="Goodwin S."/>
            <person name="Spatafora J."/>
            <person name="Crous P."/>
            <person name="Grigoriev I."/>
        </authorList>
    </citation>
    <scope>NUCLEOTIDE SEQUENCE</scope>
    <source>
        <strain evidence="1">CBS 116435</strain>
    </source>
</reference>
<gene>
    <name evidence="1" type="ORF">K431DRAFT_67202</name>
</gene>
<proteinExistence type="predicted"/>
<dbReference type="Proteomes" id="UP000799441">
    <property type="component" value="Unassembled WGS sequence"/>
</dbReference>
<protein>
    <submittedName>
        <fullName evidence="1">Uncharacterized protein</fullName>
    </submittedName>
</protein>
<sequence>MGRKRDSTSSSLRDASSRTVDSMAQALYRCPSRSPLPVVLTKPPPALLCPKLLHIVVGTMIRRGAETLDLRQIVPSSPPTLLLKTYRFPFRASNLCAHCLPGRDYHLDRSDFSRNNNKHNNKTHLPCTALRCTTLHLTTHHTTPHYIITTLLYHSTLLCSDSPLLPSTF</sequence>
<name>A0A9P4QBN5_9PEZI</name>
<evidence type="ECO:0000313" key="1">
    <source>
        <dbReference type="EMBL" id="KAF2721717.1"/>
    </source>
</evidence>
<keyword evidence="2" id="KW-1185">Reference proteome</keyword>
<evidence type="ECO:0000313" key="2">
    <source>
        <dbReference type="Proteomes" id="UP000799441"/>
    </source>
</evidence>
<organism evidence="1 2">
    <name type="scientific">Polychaeton citri CBS 116435</name>
    <dbReference type="NCBI Taxonomy" id="1314669"/>
    <lineage>
        <taxon>Eukaryota</taxon>
        <taxon>Fungi</taxon>
        <taxon>Dikarya</taxon>
        <taxon>Ascomycota</taxon>
        <taxon>Pezizomycotina</taxon>
        <taxon>Dothideomycetes</taxon>
        <taxon>Dothideomycetidae</taxon>
        <taxon>Capnodiales</taxon>
        <taxon>Capnodiaceae</taxon>
        <taxon>Polychaeton</taxon>
    </lineage>
</organism>
<dbReference type="AlphaFoldDB" id="A0A9P4QBN5"/>
<accession>A0A9P4QBN5</accession>
<dbReference type="EMBL" id="MU003788">
    <property type="protein sequence ID" value="KAF2721717.1"/>
    <property type="molecule type" value="Genomic_DNA"/>
</dbReference>